<keyword evidence="4" id="KW-1185">Reference proteome</keyword>
<dbReference type="EMBL" id="JACHJU010000001">
    <property type="protein sequence ID" value="MBB4939551.1"/>
    <property type="molecule type" value="Genomic_DNA"/>
</dbReference>
<feature type="transmembrane region" description="Helical" evidence="2">
    <location>
        <begin position="28"/>
        <end position="57"/>
    </location>
</feature>
<organism evidence="3 4">
    <name type="scientific">Streptosporangium album</name>
    <dbReference type="NCBI Taxonomy" id="47479"/>
    <lineage>
        <taxon>Bacteria</taxon>
        <taxon>Bacillati</taxon>
        <taxon>Actinomycetota</taxon>
        <taxon>Actinomycetes</taxon>
        <taxon>Streptosporangiales</taxon>
        <taxon>Streptosporangiaceae</taxon>
        <taxon>Streptosporangium</taxon>
    </lineage>
</organism>
<evidence type="ECO:0000313" key="3">
    <source>
        <dbReference type="EMBL" id="MBB4939551.1"/>
    </source>
</evidence>
<feature type="transmembrane region" description="Helical" evidence="2">
    <location>
        <begin position="78"/>
        <end position="99"/>
    </location>
</feature>
<protein>
    <submittedName>
        <fullName evidence="3">Uncharacterized protein</fullName>
    </submittedName>
</protein>
<dbReference type="Proteomes" id="UP000534286">
    <property type="component" value="Unassembled WGS sequence"/>
</dbReference>
<reference evidence="3 4" key="1">
    <citation type="submission" date="2020-08" db="EMBL/GenBank/DDBJ databases">
        <title>Sequencing the genomes of 1000 actinobacteria strains.</title>
        <authorList>
            <person name="Klenk H.-P."/>
        </authorList>
    </citation>
    <scope>NUCLEOTIDE SEQUENCE [LARGE SCALE GENOMIC DNA]</scope>
    <source>
        <strain evidence="3 4">DSM 43023</strain>
    </source>
</reference>
<comment type="caution">
    <text evidence="3">The sequence shown here is derived from an EMBL/GenBank/DDBJ whole genome shotgun (WGS) entry which is preliminary data.</text>
</comment>
<dbReference type="RefSeq" id="WP_184755509.1">
    <property type="nucleotide sequence ID" value="NZ_BAABEK010000007.1"/>
</dbReference>
<evidence type="ECO:0000256" key="2">
    <source>
        <dbReference type="SAM" id="Phobius"/>
    </source>
</evidence>
<keyword evidence="2" id="KW-0812">Transmembrane</keyword>
<evidence type="ECO:0000256" key="1">
    <source>
        <dbReference type="SAM" id="MobiDB-lite"/>
    </source>
</evidence>
<feature type="transmembrane region" description="Helical" evidence="2">
    <location>
        <begin position="105"/>
        <end position="129"/>
    </location>
</feature>
<keyword evidence="2" id="KW-1133">Transmembrane helix</keyword>
<feature type="region of interest" description="Disordered" evidence="1">
    <location>
        <begin position="130"/>
        <end position="174"/>
    </location>
</feature>
<name>A0A7W7RYA9_9ACTN</name>
<gene>
    <name evidence="3" type="ORF">FHR32_003856</name>
</gene>
<accession>A0A7W7RYA9</accession>
<dbReference type="AlphaFoldDB" id="A0A7W7RYA9"/>
<proteinExistence type="predicted"/>
<sequence>MMPSPRAPCGLLAATGRGFTNRGLAGILGAGALALGAGAISGVAAGFVAIAVAFCLFQLATVLADARLQDRIAGPARATVTSLAGLGTEVAGIGVYGVYAAASTVTGHGVIFAAFAVPYVVIASALTMGGRPRSGGGRRSSGGELASPDSGPPAGRSACCAADARPPEGGSRRR</sequence>
<keyword evidence="2" id="KW-0472">Membrane</keyword>
<evidence type="ECO:0000313" key="4">
    <source>
        <dbReference type="Proteomes" id="UP000534286"/>
    </source>
</evidence>